<feature type="domain" description="AB hydrolase-1" evidence="1">
    <location>
        <begin position="30"/>
        <end position="251"/>
    </location>
</feature>
<dbReference type="Proteomes" id="UP000189627">
    <property type="component" value="Chromosome 2"/>
</dbReference>
<name>A0A1U9UX96_CUPNE</name>
<dbReference type="OrthoDB" id="9780765at2"/>
<sequence>MSDEKTAGAISEAGVQYKIWRAGSRGLIALLHGFLDDRHTWQGFASAASLDGWTVVSMDYAKGVITNALDTYASRVAGLIEQLREPLQPVVVVGHSMGGQVAELVAGMSRVDALALILPAPLRGYPLTTDQMQAFQALASQKDPQLVGKGRAARTFEAAPDAMRVLVASAVNTPVDESLVELQAWVQGHRLGEIPSRVSAPTLVISSDDKFFPPSFLQEAVCSRFANASTQHIAAAGHWPHVEQPLATADAVAAFIAEIKQKPPAPLPVSASNLDKTAEEFEEWFFKQYFDAWISVGNGAAEPETMLQYWGVPLHAAAMVRTQWLMTESDVVAQIRATQAPLKASGYRTTKLLDRRVTVYNQSAACVDAIWSRRGAEDQEIQRVASHFEVHRTADGWRVVAMANTLTDADELAQVWPLR</sequence>
<accession>A0A1U9UX96</accession>
<dbReference type="PANTHER" id="PTHR43194">
    <property type="entry name" value="HYDROLASE ALPHA/BETA FOLD FAMILY"/>
    <property type="match status" value="1"/>
</dbReference>
<dbReference type="RefSeq" id="WP_078199677.1">
    <property type="nucleotide sequence ID" value="NZ_CP017758.1"/>
</dbReference>
<gene>
    <name evidence="3" type="ORF">BJN34_25915</name>
</gene>
<dbReference type="Pfam" id="PF12697">
    <property type="entry name" value="Abhydrolase_6"/>
    <property type="match status" value="1"/>
</dbReference>
<dbReference type="AlphaFoldDB" id="A0A1U9UX96"/>
<reference evidence="4" key="1">
    <citation type="submission" date="2017-02" db="EMBL/GenBank/DDBJ databases">
        <title>Complete genome sequence of Cupriavidus necator strain NH9, a 3-chlorobenzoate degrader.</title>
        <authorList>
            <person name="Moriuchi R."/>
            <person name="Dohra H."/>
            <person name="Ogawa N."/>
        </authorList>
    </citation>
    <scope>NUCLEOTIDE SEQUENCE [LARGE SCALE GENOMIC DNA]</scope>
    <source>
        <strain evidence="4">NH9</strain>
    </source>
</reference>
<dbReference type="InterPro" id="IPR000073">
    <property type="entry name" value="AB_hydrolase_1"/>
</dbReference>
<dbReference type="InterPro" id="IPR050228">
    <property type="entry name" value="Carboxylesterase_BioH"/>
</dbReference>
<evidence type="ECO:0000259" key="2">
    <source>
        <dbReference type="Pfam" id="PF20795"/>
    </source>
</evidence>
<dbReference type="Gene3D" id="3.40.50.1820">
    <property type="entry name" value="alpha/beta hydrolase"/>
    <property type="match status" value="1"/>
</dbReference>
<dbReference type="InterPro" id="IPR029058">
    <property type="entry name" value="AB_hydrolase_fold"/>
</dbReference>
<evidence type="ECO:0000313" key="4">
    <source>
        <dbReference type="Proteomes" id="UP000189627"/>
    </source>
</evidence>
<feature type="domain" description="DUF6841" evidence="2">
    <location>
        <begin position="280"/>
        <end position="405"/>
    </location>
</feature>
<dbReference type="KEGG" id="cuh:BJN34_25915"/>
<evidence type="ECO:0000259" key="1">
    <source>
        <dbReference type="Pfam" id="PF12697"/>
    </source>
</evidence>
<organism evidence="3 4">
    <name type="scientific">Cupriavidus necator</name>
    <name type="common">Alcaligenes eutrophus</name>
    <name type="synonym">Ralstonia eutropha</name>
    <dbReference type="NCBI Taxonomy" id="106590"/>
    <lineage>
        <taxon>Bacteria</taxon>
        <taxon>Pseudomonadati</taxon>
        <taxon>Pseudomonadota</taxon>
        <taxon>Betaproteobacteria</taxon>
        <taxon>Burkholderiales</taxon>
        <taxon>Burkholderiaceae</taxon>
        <taxon>Cupriavidus</taxon>
    </lineage>
</organism>
<evidence type="ECO:0000313" key="3">
    <source>
        <dbReference type="EMBL" id="AQV97300.1"/>
    </source>
</evidence>
<dbReference type="EMBL" id="CP017758">
    <property type="protein sequence ID" value="AQV97300.1"/>
    <property type="molecule type" value="Genomic_DNA"/>
</dbReference>
<dbReference type="PANTHER" id="PTHR43194:SF2">
    <property type="entry name" value="PEROXISOMAL MEMBRANE PROTEIN LPX1"/>
    <property type="match status" value="1"/>
</dbReference>
<dbReference type="InterPro" id="IPR049219">
    <property type="entry name" value="DUF6841"/>
</dbReference>
<dbReference type="SUPFAM" id="SSF53474">
    <property type="entry name" value="alpha/beta-Hydrolases"/>
    <property type="match status" value="1"/>
</dbReference>
<proteinExistence type="predicted"/>
<protein>
    <submittedName>
        <fullName evidence="3">Uncharacterized protein</fullName>
    </submittedName>
</protein>
<dbReference type="Pfam" id="PF20795">
    <property type="entry name" value="DUF6841"/>
    <property type="match status" value="1"/>
</dbReference>